<proteinExistence type="predicted"/>
<accession>A0A7Z0CIF5</accession>
<comment type="caution">
    <text evidence="1">The sequence shown here is derived from an EMBL/GenBank/DDBJ whole genome shotgun (WGS) entry which is preliminary data.</text>
</comment>
<keyword evidence="2" id="KW-1185">Reference proteome</keyword>
<protein>
    <submittedName>
        <fullName evidence="1">Uncharacterized protein with FMN-binding domain</fullName>
    </submittedName>
</protein>
<evidence type="ECO:0000313" key="1">
    <source>
        <dbReference type="EMBL" id="NYI41879.1"/>
    </source>
</evidence>
<evidence type="ECO:0000313" key="2">
    <source>
        <dbReference type="Proteomes" id="UP000547973"/>
    </source>
</evidence>
<dbReference type="OrthoDB" id="8099475at2"/>
<dbReference type="Proteomes" id="UP000547973">
    <property type="component" value="Unassembled WGS sequence"/>
</dbReference>
<dbReference type="EMBL" id="JACBZO010000001">
    <property type="protein sequence ID" value="NYI41879.1"/>
    <property type="molecule type" value="Genomic_DNA"/>
</dbReference>
<reference evidence="1 2" key="1">
    <citation type="submission" date="2020-07" db="EMBL/GenBank/DDBJ databases">
        <title>Sequencing the genomes of 1000 actinobacteria strains.</title>
        <authorList>
            <person name="Klenk H.-P."/>
        </authorList>
    </citation>
    <scope>NUCLEOTIDE SEQUENCE [LARGE SCALE GENOMIC DNA]</scope>
    <source>
        <strain evidence="1 2">DSM 19970</strain>
    </source>
</reference>
<gene>
    <name evidence="1" type="ORF">BKA03_001998</name>
</gene>
<name>A0A7Z0CIF5_9MICO</name>
<dbReference type="AlphaFoldDB" id="A0A7Z0CIF5"/>
<sequence>MTNIKMLQDGAQDSTSQQITGYALPLLINAVLQQQKANVGYVSGASYTTQGFEGAVQSAMQKAGLA</sequence>
<organism evidence="1 2">
    <name type="scientific">Demequina lutea</name>
    <dbReference type="NCBI Taxonomy" id="431489"/>
    <lineage>
        <taxon>Bacteria</taxon>
        <taxon>Bacillati</taxon>
        <taxon>Actinomycetota</taxon>
        <taxon>Actinomycetes</taxon>
        <taxon>Micrococcales</taxon>
        <taxon>Demequinaceae</taxon>
        <taxon>Demequina</taxon>
    </lineage>
</organism>
<dbReference type="Gene3D" id="3.90.1010.20">
    <property type="match status" value="1"/>
</dbReference>